<accession>X1T320</accession>
<name>X1T320_9ZZZZ</name>
<protein>
    <submittedName>
        <fullName evidence="1">Uncharacterized protein</fullName>
    </submittedName>
</protein>
<comment type="caution">
    <text evidence="1">The sequence shown here is derived from an EMBL/GenBank/DDBJ whole genome shotgun (WGS) entry which is preliminary data.</text>
</comment>
<reference evidence="1" key="1">
    <citation type="journal article" date="2014" name="Front. Microbiol.">
        <title>High frequency of phylogenetically diverse reductive dehalogenase-homologous genes in deep subseafloor sedimentary metagenomes.</title>
        <authorList>
            <person name="Kawai M."/>
            <person name="Futagami T."/>
            <person name="Toyoda A."/>
            <person name="Takaki Y."/>
            <person name="Nishi S."/>
            <person name="Hori S."/>
            <person name="Arai W."/>
            <person name="Tsubouchi T."/>
            <person name="Morono Y."/>
            <person name="Uchiyama I."/>
            <person name="Ito T."/>
            <person name="Fujiyama A."/>
            <person name="Inagaki F."/>
            <person name="Takami H."/>
        </authorList>
    </citation>
    <scope>NUCLEOTIDE SEQUENCE</scope>
    <source>
        <strain evidence="1">Expedition CK06-06</strain>
    </source>
</reference>
<dbReference type="AlphaFoldDB" id="X1T320"/>
<feature type="non-terminal residue" evidence="1">
    <location>
        <position position="82"/>
    </location>
</feature>
<dbReference type="EMBL" id="BARW01009926">
    <property type="protein sequence ID" value="GAI85801.1"/>
    <property type="molecule type" value="Genomic_DNA"/>
</dbReference>
<organism evidence="1">
    <name type="scientific">marine sediment metagenome</name>
    <dbReference type="NCBI Taxonomy" id="412755"/>
    <lineage>
        <taxon>unclassified sequences</taxon>
        <taxon>metagenomes</taxon>
        <taxon>ecological metagenomes</taxon>
    </lineage>
</organism>
<evidence type="ECO:0000313" key="1">
    <source>
        <dbReference type="EMBL" id="GAI85801.1"/>
    </source>
</evidence>
<sequence length="82" mass="9128">MKEQIQYRNCYYPSADTEQGRNQTAGQAEDNQPRITGTLKIKIYIAKKSICKSVFKGGGEKCAYVIGIVPVNCVIGRSQKIK</sequence>
<proteinExistence type="predicted"/>
<gene>
    <name evidence="1" type="ORF">S12H4_19757</name>
</gene>